<evidence type="ECO:0000313" key="1">
    <source>
        <dbReference type="EMBL" id="PZW49067.1"/>
    </source>
</evidence>
<comment type="caution">
    <text evidence="1">The sequence shown here is derived from an EMBL/GenBank/DDBJ whole genome shotgun (WGS) entry which is preliminary data.</text>
</comment>
<proteinExistence type="predicted"/>
<dbReference type="Proteomes" id="UP000249688">
    <property type="component" value="Unassembled WGS sequence"/>
</dbReference>
<gene>
    <name evidence="1" type="ORF">C8P66_10393</name>
</gene>
<dbReference type="EMBL" id="QKYU01000003">
    <property type="protein sequence ID" value="PZW49067.1"/>
    <property type="molecule type" value="Genomic_DNA"/>
</dbReference>
<organism evidence="1 2">
    <name type="scientific">Humitalea rosea</name>
    <dbReference type="NCBI Taxonomy" id="990373"/>
    <lineage>
        <taxon>Bacteria</taxon>
        <taxon>Pseudomonadati</taxon>
        <taxon>Pseudomonadota</taxon>
        <taxon>Alphaproteobacteria</taxon>
        <taxon>Acetobacterales</taxon>
        <taxon>Roseomonadaceae</taxon>
        <taxon>Humitalea</taxon>
    </lineage>
</organism>
<protein>
    <submittedName>
        <fullName evidence="1">Uncharacterized protein</fullName>
    </submittedName>
</protein>
<dbReference type="RefSeq" id="WP_111396778.1">
    <property type="nucleotide sequence ID" value="NZ_QKYU01000003.1"/>
</dbReference>
<dbReference type="OrthoDB" id="7285297at2"/>
<keyword evidence="2" id="KW-1185">Reference proteome</keyword>
<accession>A0A2W7IPB3</accession>
<sequence length="89" mass="9367">MDVWRGAHQGAVRSGGVAGEVLLMEVLRAARTLLSLQERSGILARAAGSVPPSLSDAIERDFLTFEMQDAFGALRETVAAADAVAMPRG</sequence>
<reference evidence="1 2" key="1">
    <citation type="submission" date="2018-06" db="EMBL/GenBank/DDBJ databases">
        <title>Genomic Encyclopedia of Archaeal and Bacterial Type Strains, Phase II (KMG-II): from individual species to whole genera.</title>
        <authorList>
            <person name="Goeker M."/>
        </authorList>
    </citation>
    <scope>NUCLEOTIDE SEQUENCE [LARGE SCALE GENOMIC DNA]</scope>
    <source>
        <strain evidence="1 2">DSM 24525</strain>
    </source>
</reference>
<evidence type="ECO:0000313" key="2">
    <source>
        <dbReference type="Proteomes" id="UP000249688"/>
    </source>
</evidence>
<dbReference type="AlphaFoldDB" id="A0A2W7IPB3"/>
<name>A0A2W7IPB3_9PROT</name>